<dbReference type="EMBL" id="CADIKH010000259">
    <property type="protein sequence ID" value="CAB3775098.1"/>
    <property type="molecule type" value="Genomic_DNA"/>
</dbReference>
<evidence type="ECO:0000313" key="2">
    <source>
        <dbReference type="Proteomes" id="UP000494363"/>
    </source>
</evidence>
<sequence>MSTTTPCPSPSSVRLKRKCSVVKTPRPTNTHGGGRSRFRGASTTYVVCTAASATVRSSSLKTCMRKIKICRHAGCPPAGSVVVVRDDPSPARDNPRLSRRINTGLNPSVEAGQAHSLINKLSCQNQLPRLFPLFAPCMDDSLLSSNPGRWHEARLQSCIRAQFAALAVGPTMNIHEWVPPSDARALCPWCKAGLTHHGPTVLSSN</sequence>
<keyword evidence="2" id="KW-1185">Reference proteome</keyword>
<proteinExistence type="predicted"/>
<dbReference type="Proteomes" id="UP000494363">
    <property type="component" value="Unassembled WGS sequence"/>
</dbReference>
<gene>
    <name evidence="1" type="ORF">LMG29542_08480</name>
</gene>
<organism evidence="1 2">
    <name type="scientific">Paraburkholderia humisilvae</name>
    <dbReference type="NCBI Taxonomy" id="627669"/>
    <lineage>
        <taxon>Bacteria</taxon>
        <taxon>Pseudomonadati</taxon>
        <taxon>Pseudomonadota</taxon>
        <taxon>Betaproteobacteria</taxon>
        <taxon>Burkholderiales</taxon>
        <taxon>Burkholderiaceae</taxon>
        <taxon>Paraburkholderia</taxon>
    </lineage>
</organism>
<protein>
    <submittedName>
        <fullName evidence="1">Uncharacterized protein</fullName>
    </submittedName>
</protein>
<evidence type="ECO:0000313" key="1">
    <source>
        <dbReference type="EMBL" id="CAB3775098.1"/>
    </source>
</evidence>
<dbReference type="AlphaFoldDB" id="A0A6J5F855"/>
<accession>A0A6J5F855</accession>
<name>A0A6J5F855_9BURK</name>
<reference evidence="1 2" key="1">
    <citation type="submission" date="2020-04" db="EMBL/GenBank/DDBJ databases">
        <authorList>
            <person name="De Canck E."/>
        </authorList>
    </citation>
    <scope>NUCLEOTIDE SEQUENCE [LARGE SCALE GENOMIC DNA]</scope>
    <source>
        <strain evidence="1 2">LMG 29542</strain>
    </source>
</reference>